<dbReference type="Proteomes" id="UP001225316">
    <property type="component" value="Unassembled WGS sequence"/>
</dbReference>
<keyword evidence="1" id="KW-0472">Membrane</keyword>
<evidence type="ECO:0000313" key="3">
    <source>
        <dbReference type="Proteomes" id="UP001225316"/>
    </source>
</evidence>
<keyword evidence="1" id="KW-1133">Transmembrane helix</keyword>
<dbReference type="Pfam" id="PF07963">
    <property type="entry name" value="N_methyl"/>
    <property type="match status" value="1"/>
</dbReference>
<organism evidence="2 3">
    <name type="scientific">Thalassobacterium maritimum</name>
    <dbReference type="NCBI Taxonomy" id="3041265"/>
    <lineage>
        <taxon>Bacteria</taxon>
        <taxon>Pseudomonadati</taxon>
        <taxon>Verrucomicrobiota</taxon>
        <taxon>Opitutia</taxon>
        <taxon>Puniceicoccales</taxon>
        <taxon>Coraliomargaritaceae</taxon>
        <taxon>Thalassobacterium</taxon>
    </lineage>
</organism>
<dbReference type="EMBL" id="JARXHW010000014">
    <property type="protein sequence ID" value="MDQ8207402.1"/>
    <property type="molecule type" value="Genomic_DNA"/>
</dbReference>
<sequence length="139" mass="15746">MKSKQGVTLTEVIVSLGIFTLVIAGGLSGVRRGFDILRDSRDYTRISQILQSEVETLRTLSWVELVALPSSVKVAVDTQFDTSAYDMYQVTRRIENEEEGLRRVVVTVSYENRRGGDVTLEYVTFFAEGGVNDYYYRTI</sequence>
<keyword evidence="3" id="KW-1185">Reference proteome</keyword>
<accession>A0ABU1ATA3</accession>
<dbReference type="RefSeq" id="WP_308949539.1">
    <property type="nucleotide sequence ID" value="NZ_JARXHW010000014.1"/>
</dbReference>
<keyword evidence="1" id="KW-0812">Transmembrane</keyword>
<evidence type="ECO:0000313" key="2">
    <source>
        <dbReference type="EMBL" id="MDQ8207402.1"/>
    </source>
</evidence>
<evidence type="ECO:0000256" key="1">
    <source>
        <dbReference type="SAM" id="Phobius"/>
    </source>
</evidence>
<reference evidence="2 3" key="1">
    <citation type="submission" date="2023-04" db="EMBL/GenBank/DDBJ databases">
        <title>A novel bacteria isolated from coastal sediment.</title>
        <authorList>
            <person name="Liu X.-J."/>
            <person name="Du Z.-J."/>
        </authorList>
    </citation>
    <scope>NUCLEOTIDE SEQUENCE [LARGE SCALE GENOMIC DNA]</scope>
    <source>
        <strain evidence="2 3">SDUM461003</strain>
    </source>
</reference>
<name>A0ABU1ATA3_9BACT</name>
<protein>
    <submittedName>
        <fullName evidence="2">Prepilin-type N-terminal cleavage/methylation domain-containing protein</fullName>
    </submittedName>
</protein>
<gene>
    <name evidence="2" type="ORF">QEH52_07775</name>
</gene>
<comment type="caution">
    <text evidence="2">The sequence shown here is derived from an EMBL/GenBank/DDBJ whole genome shotgun (WGS) entry which is preliminary data.</text>
</comment>
<proteinExistence type="predicted"/>
<feature type="transmembrane region" description="Helical" evidence="1">
    <location>
        <begin position="12"/>
        <end position="30"/>
    </location>
</feature>
<dbReference type="InterPro" id="IPR012902">
    <property type="entry name" value="N_methyl_site"/>
</dbReference>